<sequence>LERVLDQLEQGPARRAPSVLDVMSSVARRIR</sequence>
<accession>A0A6J4MGT8</accession>
<dbReference type="AlphaFoldDB" id="A0A6J4MGT8"/>
<evidence type="ECO:0000313" key="1">
    <source>
        <dbReference type="EMBL" id="CAA9359184.1"/>
    </source>
</evidence>
<proteinExistence type="predicted"/>
<gene>
    <name evidence="1" type="ORF">AVDCRST_MAG40-3369</name>
</gene>
<organism evidence="1">
    <name type="scientific">uncultured Gemmatimonadaceae bacterium</name>
    <dbReference type="NCBI Taxonomy" id="246130"/>
    <lineage>
        <taxon>Bacteria</taxon>
        <taxon>Pseudomonadati</taxon>
        <taxon>Gemmatimonadota</taxon>
        <taxon>Gemmatimonadia</taxon>
        <taxon>Gemmatimonadales</taxon>
        <taxon>Gemmatimonadaceae</taxon>
        <taxon>environmental samples</taxon>
    </lineage>
</organism>
<protein>
    <submittedName>
        <fullName evidence="1">Uncharacterized protein</fullName>
    </submittedName>
</protein>
<reference evidence="1" key="1">
    <citation type="submission" date="2020-02" db="EMBL/GenBank/DDBJ databases">
        <authorList>
            <person name="Meier V. D."/>
        </authorList>
    </citation>
    <scope>NUCLEOTIDE SEQUENCE</scope>
    <source>
        <strain evidence="1">AVDCRST_MAG40</strain>
    </source>
</reference>
<feature type="non-terminal residue" evidence="1">
    <location>
        <position position="1"/>
    </location>
</feature>
<name>A0A6J4MGT8_9BACT</name>
<dbReference type="EMBL" id="CADCTX010000931">
    <property type="protein sequence ID" value="CAA9359184.1"/>
    <property type="molecule type" value="Genomic_DNA"/>
</dbReference>